<keyword evidence="20" id="KW-1185">Reference proteome</keyword>
<dbReference type="AlphaFoldDB" id="A0A3Q4HAM3"/>
<dbReference type="GeneTree" id="ENSGT01030000234539"/>
<dbReference type="Bgee" id="ENSNBRG00000015347">
    <property type="expression patterns" value="Expressed in blood and 9 other cell types or tissues"/>
</dbReference>
<dbReference type="GO" id="GO:0003712">
    <property type="term" value="F:transcription coregulator activity"/>
    <property type="evidence" value="ECO:0007669"/>
    <property type="project" value="TreeGrafter"/>
</dbReference>
<dbReference type="GO" id="GO:0016925">
    <property type="term" value="P:protein sumoylation"/>
    <property type="evidence" value="ECO:0007669"/>
    <property type="project" value="UniProtKB-UniPathway"/>
</dbReference>
<comment type="similarity">
    <text evidence="3">Belongs to the PIAS family.</text>
</comment>
<dbReference type="InterPro" id="IPR003034">
    <property type="entry name" value="SAP_dom"/>
</dbReference>
<dbReference type="InterPro" id="IPR036361">
    <property type="entry name" value="SAP_dom_sf"/>
</dbReference>
<organism evidence="19 20">
    <name type="scientific">Neolamprologus brichardi</name>
    <name type="common">Fairy cichlid</name>
    <name type="synonym">Lamprologus brichardi</name>
    <dbReference type="NCBI Taxonomy" id="32507"/>
    <lineage>
        <taxon>Eukaryota</taxon>
        <taxon>Metazoa</taxon>
        <taxon>Chordata</taxon>
        <taxon>Craniata</taxon>
        <taxon>Vertebrata</taxon>
        <taxon>Euteleostomi</taxon>
        <taxon>Actinopterygii</taxon>
        <taxon>Neopterygii</taxon>
        <taxon>Teleostei</taxon>
        <taxon>Neoteleostei</taxon>
        <taxon>Acanthomorphata</taxon>
        <taxon>Ovalentaria</taxon>
        <taxon>Cichlomorphae</taxon>
        <taxon>Cichliformes</taxon>
        <taxon>Cichlidae</taxon>
        <taxon>African cichlids</taxon>
        <taxon>Pseudocrenilabrinae</taxon>
        <taxon>Lamprologini</taxon>
        <taxon>Neolamprologus</taxon>
    </lineage>
</organism>
<reference evidence="19" key="1">
    <citation type="submission" date="2025-08" db="UniProtKB">
        <authorList>
            <consortium name="Ensembl"/>
        </authorList>
    </citation>
    <scope>IDENTIFICATION</scope>
</reference>
<keyword evidence="8" id="KW-0833">Ubl conjugation pathway</keyword>
<feature type="domain" description="PINIT" evidence="18">
    <location>
        <begin position="82"/>
        <end position="237"/>
    </location>
</feature>
<keyword evidence="10" id="KW-0832">Ubl conjugation</keyword>
<evidence type="ECO:0000256" key="9">
    <source>
        <dbReference type="ARBA" id="ARBA00022833"/>
    </source>
</evidence>
<dbReference type="FunFam" id="3.30.40.10:FF:000003">
    <property type="entry name" value="E3 SUMO-protein ligase PIAS2 isoform X1"/>
    <property type="match status" value="1"/>
</dbReference>
<evidence type="ECO:0000313" key="19">
    <source>
        <dbReference type="Ensembl" id="ENSNBRP00000020110.1"/>
    </source>
</evidence>
<dbReference type="PROSITE" id="PS51044">
    <property type="entry name" value="ZF_SP_RING"/>
    <property type="match status" value="1"/>
</dbReference>
<evidence type="ECO:0000259" key="16">
    <source>
        <dbReference type="PROSITE" id="PS50800"/>
    </source>
</evidence>
<dbReference type="Pfam" id="PF02891">
    <property type="entry name" value="zf-MIZ"/>
    <property type="match status" value="1"/>
</dbReference>
<keyword evidence="12" id="KW-0804">Transcription</keyword>
<feature type="domain" description="SP-RING-type" evidence="17">
    <location>
        <begin position="269"/>
        <end position="350"/>
    </location>
</feature>
<dbReference type="InterPro" id="IPR038654">
    <property type="entry name" value="PINIT_sf"/>
</dbReference>
<dbReference type="InterPro" id="IPR013083">
    <property type="entry name" value="Znf_RING/FYVE/PHD"/>
</dbReference>
<keyword evidence="11" id="KW-0805">Transcription regulation</keyword>
<gene>
    <name evidence="19" type="primary">PIAS1</name>
</gene>
<dbReference type="Pfam" id="PF14324">
    <property type="entry name" value="PINIT"/>
    <property type="match status" value="1"/>
</dbReference>
<comment type="pathway">
    <text evidence="2">Protein modification; protein sumoylation.</text>
</comment>
<keyword evidence="9" id="KW-0862">Zinc</keyword>
<dbReference type="PANTHER" id="PTHR10782:SF11">
    <property type="entry name" value="E3 SUMO-PROTEIN LIGASE PIAS1"/>
    <property type="match status" value="1"/>
</dbReference>
<accession>A0A3Q4HAM3</accession>
<sequence>MAESAELKQMVMSLRVSELQVLLGYAGRNKHGRKHELLTKALHLLKAGCSPAVQMKIKELYRRRFPTKMVSPVDLHELSLPHLSSALHPVHPDVKLQRLSFYDVLDELIKPTSLASDNSQRFQEACYAFALTPQQVQQISSSMDISGTKCDFAVQVQLRFCLSETSCPQEDHFPPNLCVKVNGKLLNLLFEPKRPSRPINITSLVRLSTTVPNTIVVSWTSEIGRCFSMAVYLVRQQSSAVLLQRLRAKGIRNPDHSRALIKEKLTADPESEIATTSLRVSLLCPLGKMRLTIPCRAMTCSHLQCFDATLYIQMNEKKPTWVCPVCDKKAPYEHLIIDGLFMEILNSCSDCDEIQFKEDGSWAPMRSKKEVQEVAASYNGVDNLSGTDAHEHKRSSNDNCKKVDVIDLTLDSSSEDELDDEPPPKRACPSLSPVSPPQLRRLQPQRIMTCSSTVSCPTAPLSSYVNSQAPQGAAHWLPPTEAATAAAPVVWCLRAVCGTATKTGIGTETGTAIPFQDYQGPQWKQQQLQRPFMAPYLTLSLLTRSTQN</sequence>
<feature type="region of interest" description="Disordered" evidence="15">
    <location>
        <begin position="411"/>
        <end position="438"/>
    </location>
</feature>
<dbReference type="FunFam" id="2.60.120.780:FF:000001">
    <property type="entry name" value="E3 SUMO-protein ligase PIAS2 isoform X1"/>
    <property type="match status" value="1"/>
</dbReference>
<dbReference type="GO" id="GO:0008270">
    <property type="term" value="F:zinc ion binding"/>
    <property type="evidence" value="ECO:0007669"/>
    <property type="project" value="UniProtKB-KW"/>
</dbReference>
<evidence type="ECO:0000259" key="18">
    <source>
        <dbReference type="PROSITE" id="PS51466"/>
    </source>
</evidence>
<evidence type="ECO:0000256" key="4">
    <source>
        <dbReference type="ARBA" id="ARBA00022499"/>
    </source>
</evidence>
<dbReference type="Gene3D" id="2.60.120.780">
    <property type="entry name" value="PINIT domain"/>
    <property type="match status" value="1"/>
</dbReference>
<evidence type="ECO:0000256" key="6">
    <source>
        <dbReference type="ARBA" id="ARBA00022723"/>
    </source>
</evidence>
<dbReference type="SUPFAM" id="SSF68906">
    <property type="entry name" value="SAP domain"/>
    <property type="match status" value="1"/>
</dbReference>
<evidence type="ECO:0000256" key="7">
    <source>
        <dbReference type="ARBA" id="ARBA00022771"/>
    </source>
</evidence>
<evidence type="ECO:0000256" key="13">
    <source>
        <dbReference type="ARBA" id="ARBA00023242"/>
    </source>
</evidence>
<reference evidence="19" key="2">
    <citation type="submission" date="2025-09" db="UniProtKB">
        <authorList>
            <consortium name="Ensembl"/>
        </authorList>
    </citation>
    <scope>IDENTIFICATION</scope>
</reference>
<keyword evidence="7 14" id="KW-0863">Zinc-finger</keyword>
<dbReference type="GO" id="GO:0061665">
    <property type="term" value="F:SUMO ligase activity"/>
    <property type="evidence" value="ECO:0007669"/>
    <property type="project" value="TreeGrafter"/>
</dbReference>
<dbReference type="PROSITE" id="PS50800">
    <property type="entry name" value="SAP"/>
    <property type="match status" value="1"/>
</dbReference>
<comment type="subcellular location">
    <subcellularLocation>
        <location evidence="1">Nucleus speckle</location>
    </subcellularLocation>
</comment>
<dbReference type="Ensembl" id="ENSNBRT00000020645.1">
    <property type="protein sequence ID" value="ENSNBRP00000020110.1"/>
    <property type="gene ID" value="ENSNBRG00000015347.1"/>
</dbReference>
<dbReference type="FunFam" id="1.10.720.30:FF:000001">
    <property type="entry name" value="E3 SUMO-protein ligase PIAS2 isoform 1"/>
    <property type="match status" value="1"/>
</dbReference>
<evidence type="ECO:0000313" key="20">
    <source>
        <dbReference type="Proteomes" id="UP000261580"/>
    </source>
</evidence>
<evidence type="ECO:0000256" key="1">
    <source>
        <dbReference type="ARBA" id="ARBA00004324"/>
    </source>
</evidence>
<dbReference type="GO" id="GO:0006357">
    <property type="term" value="P:regulation of transcription by RNA polymerase II"/>
    <property type="evidence" value="ECO:0007669"/>
    <property type="project" value="TreeGrafter"/>
</dbReference>
<evidence type="ECO:0000256" key="8">
    <source>
        <dbReference type="ARBA" id="ARBA00022786"/>
    </source>
</evidence>
<keyword evidence="4" id="KW-1017">Isopeptide bond</keyword>
<protein>
    <submittedName>
        <fullName evidence="19">Protein inhibitor of activated STAT, 1b</fullName>
    </submittedName>
</protein>
<dbReference type="GO" id="GO:0016607">
    <property type="term" value="C:nuclear speck"/>
    <property type="evidence" value="ECO:0007669"/>
    <property type="project" value="UniProtKB-SubCell"/>
</dbReference>
<evidence type="ECO:0000256" key="10">
    <source>
        <dbReference type="ARBA" id="ARBA00022843"/>
    </source>
</evidence>
<dbReference type="GO" id="GO:0000785">
    <property type="term" value="C:chromatin"/>
    <property type="evidence" value="ECO:0007669"/>
    <property type="project" value="TreeGrafter"/>
</dbReference>
<evidence type="ECO:0000256" key="14">
    <source>
        <dbReference type="PROSITE-ProRule" id="PRU00452"/>
    </source>
</evidence>
<evidence type="ECO:0000256" key="3">
    <source>
        <dbReference type="ARBA" id="ARBA00005383"/>
    </source>
</evidence>
<dbReference type="InterPro" id="IPR004181">
    <property type="entry name" value="Znf_MIZ"/>
</dbReference>
<evidence type="ECO:0000256" key="11">
    <source>
        <dbReference type="ARBA" id="ARBA00023015"/>
    </source>
</evidence>
<keyword evidence="5" id="KW-0808">Transferase</keyword>
<name>A0A3Q4HAM3_NEOBR</name>
<evidence type="ECO:0000256" key="12">
    <source>
        <dbReference type="ARBA" id="ARBA00023163"/>
    </source>
</evidence>
<evidence type="ECO:0000256" key="2">
    <source>
        <dbReference type="ARBA" id="ARBA00004718"/>
    </source>
</evidence>
<dbReference type="Proteomes" id="UP000261580">
    <property type="component" value="Unassembled WGS sequence"/>
</dbReference>
<dbReference type="PROSITE" id="PS51466">
    <property type="entry name" value="PINIT"/>
    <property type="match status" value="1"/>
</dbReference>
<proteinExistence type="inferred from homology"/>
<evidence type="ECO:0000256" key="15">
    <source>
        <dbReference type="SAM" id="MobiDB-lite"/>
    </source>
</evidence>
<dbReference type="UniPathway" id="UPA00886"/>
<evidence type="ECO:0000259" key="17">
    <source>
        <dbReference type="PROSITE" id="PS51044"/>
    </source>
</evidence>
<evidence type="ECO:0000256" key="5">
    <source>
        <dbReference type="ARBA" id="ARBA00022679"/>
    </source>
</evidence>
<feature type="domain" description="SAP" evidence="16">
    <location>
        <begin position="11"/>
        <end position="45"/>
    </location>
</feature>
<dbReference type="PANTHER" id="PTHR10782">
    <property type="entry name" value="ZINC FINGER MIZ DOMAIN-CONTAINING PROTEIN"/>
    <property type="match status" value="1"/>
</dbReference>
<keyword evidence="13" id="KW-0539">Nucleus</keyword>
<dbReference type="SMART" id="SM00513">
    <property type="entry name" value="SAP"/>
    <property type="match status" value="1"/>
</dbReference>
<dbReference type="InterPro" id="IPR023321">
    <property type="entry name" value="PINIT"/>
</dbReference>
<dbReference type="Gene3D" id="3.30.40.10">
    <property type="entry name" value="Zinc/RING finger domain, C3HC4 (zinc finger)"/>
    <property type="match status" value="1"/>
</dbReference>
<keyword evidence="6" id="KW-0479">Metal-binding</keyword>
<dbReference type="Gene3D" id="1.10.720.30">
    <property type="entry name" value="SAP domain"/>
    <property type="match status" value="1"/>
</dbReference>